<keyword evidence="4" id="KW-0479">Metal-binding</keyword>
<dbReference type="InterPro" id="IPR013815">
    <property type="entry name" value="ATP_grasp_subdomain_1"/>
</dbReference>
<evidence type="ECO:0000256" key="6">
    <source>
        <dbReference type="ARBA" id="ARBA00022755"/>
    </source>
</evidence>
<dbReference type="RefSeq" id="XP_005839535.1">
    <property type="nucleotide sequence ID" value="XM_005839478.1"/>
</dbReference>
<proteinExistence type="inferred from homology"/>
<evidence type="ECO:0000313" key="14">
    <source>
        <dbReference type="EMBL" id="EKX52555.1"/>
    </source>
</evidence>
<dbReference type="PROSITE" id="PS00184">
    <property type="entry name" value="GARS"/>
    <property type="match status" value="1"/>
</dbReference>
<keyword evidence="8" id="KW-0464">Manganese</keyword>
<dbReference type="InterPro" id="IPR020559">
    <property type="entry name" value="PRibGlycinamide_synth_CS"/>
</dbReference>
<keyword evidence="16" id="KW-1185">Reference proteome</keyword>
<dbReference type="NCBIfam" id="TIGR00877">
    <property type="entry name" value="purD"/>
    <property type="match status" value="1"/>
</dbReference>
<dbReference type="Gene3D" id="3.30.470.20">
    <property type="entry name" value="ATP-grasp fold, B domain"/>
    <property type="match status" value="1"/>
</dbReference>
<dbReference type="InterPro" id="IPR037123">
    <property type="entry name" value="PRibGlycinamide_synth_C_sf"/>
</dbReference>
<dbReference type="SUPFAM" id="SSF56059">
    <property type="entry name" value="Glutathione synthetase ATP-binding domain-like"/>
    <property type="match status" value="1"/>
</dbReference>
<dbReference type="STRING" id="905079.L1JWH5"/>
<dbReference type="InterPro" id="IPR011761">
    <property type="entry name" value="ATP-grasp"/>
</dbReference>
<comment type="pathway">
    <text evidence="1">Purine metabolism; IMP biosynthesis via de novo pathway; N(1)-(5-phospho-D-ribosyl)glycinamide from 5-phospho-alpha-D-ribose 1-diphosphate: step 2/2.</text>
</comment>
<dbReference type="PaxDb" id="55529-EKX52555"/>
<dbReference type="Pfam" id="PF02843">
    <property type="entry name" value="GARS_C"/>
    <property type="match status" value="1"/>
</dbReference>
<dbReference type="InterPro" id="IPR016185">
    <property type="entry name" value="PreATP-grasp_dom_sf"/>
</dbReference>
<dbReference type="EMBL" id="JH992972">
    <property type="protein sequence ID" value="EKX52555.1"/>
    <property type="molecule type" value="Genomic_DNA"/>
</dbReference>
<organism evidence="14">
    <name type="scientific">Guillardia theta (strain CCMP2712)</name>
    <name type="common">Cryptophyte</name>
    <dbReference type="NCBI Taxonomy" id="905079"/>
    <lineage>
        <taxon>Eukaryota</taxon>
        <taxon>Cryptophyceae</taxon>
        <taxon>Pyrenomonadales</taxon>
        <taxon>Geminigeraceae</taxon>
        <taxon>Guillardia</taxon>
    </lineage>
</organism>
<comment type="similarity">
    <text evidence="9">Belongs to the GARS family.</text>
</comment>
<dbReference type="FunFam" id="3.40.50.20:FF:000006">
    <property type="entry name" value="Phosphoribosylamine--glycine ligase, chloroplastic"/>
    <property type="match status" value="1"/>
</dbReference>
<evidence type="ECO:0000256" key="8">
    <source>
        <dbReference type="ARBA" id="ARBA00023211"/>
    </source>
</evidence>
<keyword evidence="6" id="KW-0658">Purine biosynthesis</keyword>
<dbReference type="KEGG" id="gtt:GUITHDRAFT_65159"/>
<keyword evidence="5 12" id="KW-0547">Nucleotide-binding</keyword>
<evidence type="ECO:0000256" key="7">
    <source>
        <dbReference type="ARBA" id="ARBA00022840"/>
    </source>
</evidence>
<dbReference type="Gene3D" id="3.30.1490.20">
    <property type="entry name" value="ATP-grasp fold, A domain"/>
    <property type="match status" value="1"/>
</dbReference>
<dbReference type="InterPro" id="IPR020561">
    <property type="entry name" value="PRibGlycinamid_synth_ATP-grasp"/>
</dbReference>
<dbReference type="AlphaFoldDB" id="L1JWH5"/>
<evidence type="ECO:0000313" key="16">
    <source>
        <dbReference type="Proteomes" id="UP000011087"/>
    </source>
</evidence>
<dbReference type="Proteomes" id="UP000011087">
    <property type="component" value="Unassembled WGS sequence"/>
</dbReference>
<dbReference type="InterPro" id="IPR000115">
    <property type="entry name" value="PRibGlycinamide_synth"/>
</dbReference>
<dbReference type="InterPro" id="IPR011054">
    <property type="entry name" value="Rudment_hybrid_motif"/>
</dbReference>
<evidence type="ECO:0000256" key="9">
    <source>
        <dbReference type="ARBA" id="ARBA00038345"/>
    </source>
</evidence>
<dbReference type="Pfam" id="PF01071">
    <property type="entry name" value="GARS_A"/>
    <property type="match status" value="1"/>
</dbReference>
<evidence type="ECO:0000256" key="3">
    <source>
        <dbReference type="ARBA" id="ARBA00022598"/>
    </source>
</evidence>
<keyword evidence="3" id="KW-0436">Ligase</keyword>
<dbReference type="SUPFAM" id="SSF52440">
    <property type="entry name" value="PreATP-grasp domain"/>
    <property type="match status" value="1"/>
</dbReference>
<dbReference type="UniPathway" id="UPA00074">
    <property type="reaction ID" value="UER00125"/>
</dbReference>
<evidence type="ECO:0000256" key="11">
    <source>
        <dbReference type="ARBA" id="ARBA00042864"/>
    </source>
</evidence>
<keyword evidence="7 12" id="KW-0067">ATP-binding</keyword>
<dbReference type="InterPro" id="IPR020560">
    <property type="entry name" value="PRibGlycinamide_synth_C-dom"/>
</dbReference>
<dbReference type="Pfam" id="PF02844">
    <property type="entry name" value="GARS_N"/>
    <property type="match status" value="1"/>
</dbReference>
<dbReference type="GO" id="GO:0004637">
    <property type="term" value="F:phosphoribosylamine-glycine ligase activity"/>
    <property type="evidence" value="ECO:0007669"/>
    <property type="project" value="UniProtKB-EC"/>
</dbReference>
<dbReference type="GO" id="GO:0046872">
    <property type="term" value="F:metal ion binding"/>
    <property type="evidence" value="ECO:0007669"/>
    <property type="project" value="UniProtKB-KW"/>
</dbReference>
<reference evidence="16" key="2">
    <citation type="submission" date="2012-11" db="EMBL/GenBank/DDBJ databases">
        <authorList>
            <person name="Kuo A."/>
            <person name="Curtis B.A."/>
            <person name="Tanifuji G."/>
            <person name="Burki F."/>
            <person name="Gruber A."/>
            <person name="Irimia M."/>
            <person name="Maruyama S."/>
            <person name="Arias M.C."/>
            <person name="Ball S.G."/>
            <person name="Gile G.H."/>
            <person name="Hirakawa Y."/>
            <person name="Hopkins J.F."/>
            <person name="Rensing S.A."/>
            <person name="Schmutz J."/>
            <person name="Symeonidi A."/>
            <person name="Elias M."/>
            <person name="Eveleigh R.J."/>
            <person name="Herman E.K."/>
            <person name="Klute M.J."/>
            <person name="Nakayama T."/>
            <person name="Obornik M."/>
            <person name="Reyes-Prieto A."/>
            <person name="Armbrust E.V."/>
            <person name="Aves S.J."/>
            <person name="Beiko R.G."/>
            <person name="Coutinho P."/>
            <person name="Dacks J.B."/>
            <person name="Durnford D.G."/>
            <person name="Fast N.M."/>
            <person name="Green B.R."/>
            <person name="Grisdale C."/>
            <person name="Hempe F."/>
            <person name="Henrissat B."/>
            <person name="Hoppner M.P."/>
            <person name="Ishida K.-I."/>
            <person name="Kim E."/>
            <person name="Koreny L."/>
            <person name="Kroth P.G."/>
            <person name="Liu Y."/>
            <person name="Malik S.-B."/>
            <person name="Maier U.G."/>
            <person name="McRose D."/>
            <person name="Mock T."/>
            <person name="Neilson J.A."/>
            <person name="Onodera N.T."/>
            <person name="Poole A.M."/>
            <person name="Pritham E.J."/>
            <person name="Richards T.A."/>
            <person name="Rocap G."/>
            <person name="Roy S.W."/>
            <person name="Sarai C."/>
            <person name="Schaack S."/>
            <person name="Shirato S."/>
            <person name="Slamovits C.H."/>
            <person name="Spencer D.F."/>
            <person name="Suzuki S."/>
            <person name="Worden A.Z."/>
            <person name="Zauner S."/>
            <person name="Barry K."/>
            <person name="Bell C."/>
            <person name="Bharti A.K."/>
            <person name="Crow J.A."/>
            <person name="Grimwood J."/>
            <person name="Kramer R."/>
            <person name="Lindquist E."/>
            <person name="Lucas S."/>
            <person name="Salamov A."/>
            <person name="McFadden G.I."/>
            <person name="Lane C.E."/>
            <person name="Keeling P.J."/>
            <person name="Gray M.W."/>
            <person name="Grigoriev I.V."/>
            <person name="Archibald J.M."/>
        </authorList>
    </citation>
    <scope>NUCLEOTIDE SEQUENCE</scope>
    <source>
        <strain evidence="16">CCMP2712</strain>
    </source>
</reference>
<dbReference type="InterPro" id="IPR020562">
    <property type="entry name" value="PRibGlycinamide_synth_N"/>
</dbReference>
<dbReference type="OrthoDB" id="2018833at2759"/>
<evidence type="ECO:0000256" key="5">
    <source>
        <dbReference type="ARBA" id="ARBA00022741"/>
    </source>
</evidence>
<evidence type="ECO:0000256" key="2">
    <source>
        <dbReference type="ARBA" id="ARBA00013255"/>
    </source>
</evidence>
<evidence type="ECO:0000259" key="13">
    <source>
        <dbReference type="PROSITE" id="PS50975"/>
    </source>
</evidence>
<dbReference type="PROSITE" id="PS50975">
    <property type="entry name" value="ATP_GRASP"/>
    <property type="match status" value="1"/>
</dbReference>
<dbReference type="Gene3D" id="3.90.600.10">
    <property type="entry name" value="Phosphoribosylglycinamide synthetase, C-terminal domain"/>
    <property type="match status" value="1"/>
</dbReference>
<dbReference type="GO" id="GO:0009113">
    <property type="term" value="P:purine nucleobase biosynthetic process"/>
    <property type="evidence" value="ECO:0007669"/>
    <property type="project" value="InterPro"/>
</dbReference>
<dbReference type="HOGENOM" id="CLU_027420_3_1_1"/>
<dbReference type="SMART" id="SM01209">
    <property type="entry name" value="GARS_A"/>
    <property type="match status" value="1"/>
</dbReference>
<dbReference type="EC" id="6.3.4.13" evidence="2"/>
<name>L1JWH5_GUITC</name>
<dbReference type="PANTHER" id="PTHR43472:SF1">
    <property type="entry name" value="PHOSPHORIBOSYLAMINE--GLYCINE LIGASE, CHLOROPLASTIC"/>
    <property type="match status" value="1"/>
</dbReference>
<sequence>MSLSEKEKVRVLVLGSGGREHSICWKLKQSPILEKLFCLPGNAGIASVAECVSGISVTDVPKVVEWCKEQKIDFVVVGPEDPLTKGVVDALSDAGILAFGPNKEAAELENSKAFMKDILHKYNVPTASYIRTTSPDEAKAYIEKQGVPIVVKASGLCAGKGVILCYTKEEAMQAIDEIMVSKIFKDSGNEVVIEELLEGEEASYFALCDGETAIPVAGAQDHKQVYDGDKGPNTGGMGAYSPAPVLTPEMEQKIMDEVMIPTVKGMKAEGKPFKGVLFAGLMIKNGQIKVLEHNVRFGDPECQTVMMRMKSDLLKTLILAAEGSFSTMPPLEWDPRTAMVVVMAAKGYPGSYAKDTPINNVAAADAMKDVVVFHAGTGMKGDQVLVSTGGRVLGVASLGNDVLEAQTLAYKAVDAIDWPQGFCRRDIGHR</sequence>
<dbReference type="GO" id="GO:0005524">
    <property type="term" value="F:ATP binding"/>
    <property type="evidence" value="ECO:0007669"/>
    <property type="project" value="UniProtKB-UniRule"/>
</dbReference>
<dbReference type="GO" id="GO:0006189">
    <property type="term" value="P:'de novo' IMP biosynthetic process"/>
    <property type="evidence" value="ECO:0007669"/>
    <property type="project" value="UniProtKB-UniPathway"/>
</dbReference>
<dbReference type="HAMAP" id="MF_00138">
    <property type="entry name" value="GARS"/>
    <property type="match status" value="1"/>
</dbReference>
<dbReference type="eggNOG" id="KOG0237">
    <property type="taxonomic scope" value="Eukaryota"/>
</dbReference>
<gene>
    <name evidence="14" type="ORF">GUITHDRAFT_65159</name>
</gene>
<evidence type="ECO:0000313" key="15">
    <source>
        <dbReference type="EnsemblProtists" id="EKX52555"/>
    </source>
</evidence>
<dbReference type="EnsemblProtists" id="EKX52555">
    <property type="protein sequence ID" value="EKX52555"/>
    <property type="gene ID" value="GUITHDRAFT_65159"/>
</dbReference>
<dbReference type="Gene3D" id="3.40.50.20">
    <property type="match status" value="1"/>
</dbReference>
<dbReference type="PANTHER" id="PTHR43472">
    <property type="entry name" value="PHOSPHORIBOSYLAMINE--GLYCINE LIGASE"/>
    <property type="match status" value="1"/>
</dbReference>
<reference evidence="15" key="3">
    <citation type="submission" date="2016-03" db="UniProtKB">
        <authorList>
            <consortium name="EnsemblProtists"/>
        </authorList>
    </citation>
    <scope>IDENTIFICATION</scope>
</reference>
<evidence type="ECO:0000256" key="1">
    <source>
        <dbReference type="ARBA" id="ARBA00005174"/>
    </source>
</evidence>
<feature type="domain" description="ATP-grasp" evidence="13">
    <location>
        <begin position="116"/>
        <end position="322"/>
    </location>
</feature>
<reference evidence="14 16" key="1">
    <citation type="journal article" date="2012" name="Nature">
        <title>Algal genomes reveal evolutionary mosaicism and the fate of nucleomorphs.</title>
        <authorList>
            <consortium name="DOE Joint Genome Institute"/>
            <person name="Curtis B.A."/>
            <person name="Tanifuji G."/>
            <person name="Burki F."/>
            <person name="Gruber A."/>
            <person name="Irimia M."/>
            <person name="Maruyama S."/>
            <person name="Arias M.C."/>
            <person name="Ball S.G."/>
            <person name="Gile G.H."/>
            <person name="Hirakawa Y."/>
            <person name="Hopkins J.F."/>
            <person name="Kuo A."/>
            <person name="Rensing S.A."/>
            <person name="Schmutz J."/>
            <person name="Symeonidi A."/>
            <person name="Elias M."/>
            <person name="Eveleigh R.J."/>
            <person name="Herman E.K."/>
            <person name="Klute M.J."/>
            <person name="Nakayama T."/>
            <person name="Obornik M."/>
            <person name="Reyes-Prieto A."/>
            <person name="Armbrust E.V."/>
            <person name="Aves S.J."/>
            <person name="Beiko R.G."/>
            <person name="Coutinho P."/>
            <person name="Dacks J.B."/>
            <person name="Durnford D.G."/>
            <person name="Fast N.M."/>
            <person name="Green B.R."/>
            <person name="Grisdale C.J."/>
            <person name="Hempel F."/>
            <person name="Henrissat B."/>
            <person name="Hoppner M.P."/>
            <person name="Ishida K."/>
            <person name="Kim E."/>
            <person name="Koreny L."/>
            <person name="Kroth P.G."/>
            <person name="Liu Y."/>
            <person name="Malik S.B."/>
            <person name="Maier U.G."/>
            <person name="McRose D."/>
            <person name="Mock T."/>
            <person name="Neilson J.A."/>
            <person name="Onodera N.T."/>
            <person name="Poole A.M."/>
            <person name="Pritham E.J."/>
            <person name="Richards T.A."/>
            <person name="Rocap G."/>
            <person name="Roy S.W."/>
            <person name="Sarai C."/>
            <person name="Schaack S."/>
            <person name="Shirato S."/>
            <person name="Slamovits C.H."/>
            <person name="Spencer D.F."/>
            <person name="Suzuki S."/>
            <person name="Worden A.Z."/>
            <person name="Zauner S."/>
            <person name="Barry K."/>
            <person name="Bell C."/>
            <person name="Bharti A.K."/>
            <person name="Crow J.A."/>
            <person name="Grimwood J."/>
            <person name="Kramer R."/>
            <person name="Lindquist E."/>
            <person name="Lucas S."/>
            <person name="Salamov A."/>
            <person name="McFadden G.I."/>
            <person name="Lane C.E."/>
            <person name="Keeling P.J."/>
            <person name="Gray M.W."/>
            <person name="Grigoriev I.V."/>
            <person name="Archibald J.M."/>
        </authorList>
    </citation>
    <scope>NUCLEOTIDE SEQUENCE</scope>
    <source>
        <strain evidence="14 16">CCMP2712</strain>
    </source>
</reference>
<dbReference type="OMA" id="KATVCKY"/>
<protein>
    <recommendedName>
        <fullName evidence="2">phosphoribosylamine--glycine ligase</fullName>
        <ecNumber evidence="2">6.3.4.13</ecNumber>
    </recommendedName>
    <alternativeName>
        <fullName evidence="10">Glycinamide ribonucleotide synthetase</fullName>
    </alternativeName>
    <alternativeName>
        <fullName evidence="11">Phosphoribosylglycinamide synthetase</fullName>
    </alternativeName>
</protein>
<dbReference type="GeneID" id="17309265"/>
<evidence type="ECO:0000256" key="10">
    <source>
        <dbReference type="ARBA" id="ARBA00042242"/>
    </source>
</evidence>
<evidence type="ECO:0000256" key="12">
    <source>
        <dbReference type="PROSITE-ProRule" id="PRU00409"/>
    </source>
</evidence>
<accession>L1JWH5</accession>
<evidence type="ECO:0000256" key="4">
    <source>
        <dbReference type="ARBA" id="ARBA00022723"/>
    </source>
</evidence>
<dbReference type="SMART" id="SM01210">
    <property type="entry name" value="GARS_C"/>
    <property type="match status" value="1"/>
</dbReference>
<dbReference type="SUPFAM" id="SSF51246">
    <property type="entry name" value="Rudiment single hybrid motif"/>
    <property type="match status" value="1"/>
</dbReference>